<dbReference type="Gene3D" id="1.20.1250.20">
    <property type="entry name" value="MFS general substrate transporter like domains"/>
    <property type="match status" value="1"/>
</dbReference>
<dbReference type="Pfam" id="PF05978">
    <property type="entry name" value="UNC-93"/>
    <property type="match status" value="1"/>
</dbReference>
<comment type="subcellular location">
    <subcellularLocation>
        <location evidence="1">Membrane</location>
        <topology evidence="1">Multi-pass membrane protein</topology>
    </subcellularLocation>
</comment>
<organism evidence="6 7">
    <name type="scientific">Cytospora chrysosperma</name>
    <name type="common">Cytospora canker fungus</name>
    <name type="synonym">Sphaeria chrysosperma</name>
    <dbReference type="NCBI Taxonomy" id="252740"/>
    <lineage>
        <taxon>Eukaryota</taxon>
        <taxon>Fungi</taxon>
        <taxon>Dikarya</taxon>
        <taxon>Ascomycota</taxon>
        <taxon>Pezizomycotina</taxon>
        <taxon>Sordariomycetes</taxon>
        <taxon>Sordariomycetidae</taxon>
        <taxon>Diaporthales</taxon>
        <taxon>Cytosporaceae</taxon>
        <taxon>Cytospora</taxon>
    </lineage>
</organism>
<evidence type="ECO:0000256" key="1">
    <source>
        <dbReference type="ARBA" id="ARBA00004141"/>
    </source>
</evidence>
<keyword evidence="3 5" id="KW-1133">Transmembrane helix</keyword>
<dbReference type="GO" id="GO:0016020">
    <property type="term" value="C:membrane"/>
    <property type="evidence" value="ECO:0007669"/>
    <property type="project" value="UniProtKB-SubCell"/>
</dbReference>
<comment type="caution">
    <text evidence="6">The sequence shown here is derived from an EMBL/GenBank/DDBJ whole genome shotgun (WGS) entry which is preliminary data.</text>
</comment>
<evidence type="ECO:0000256" key="4">
    <source>
        <dbReference type="ARBA" id="ARBA00023136"/>
    </source>
</evidence>
<gene>
    <name evidence="6" type="ORF">VSDG_02988</name>
</gene>
<sequence>MMLHRLKRFYRSCIFQILIVGLVGFCEPGIWTALNNLGAGGQASPFLNNAANALTYGLMSIGCALSGGVANKLSPKWTLVIGAAFYTPYAAGLYCNNRYGNQWFMLLAAALCGIGASLLWASEAAIAVGYPEEAKRGRYVSIWQGLQQLGPLIGGAISLALNINTNHTGKVSYSTYLGLIAISSLGAPLALLLSQPRKVIRSDGTDVPYMRETSFLIEARGIWKLLKSPYLVLLYPIFLAGQFGVTYQGNYLTTYFTVRSRALASFLTAIVGFAANITMGIILDLKFSASTKSRAAYVSILILVTVCWIWNAVVEVDLSSRSQPPSFDLGDGVFFNSAFAVYILFKFFYAALQTYLYWLLGAKKGTQENGEVSRMTGIMRSWESIGSAIAYGIGATDVSNEKQMIVGLALWAFTIPFTLVVVFGRWDLAREDGKDVESINVSSEESRISVVVAETKGQ</sequence>
<evidence type="ECO:0000256" key="5">
    <source>
        <dbReference type="SAM" id="Phobius"/>
    </source>
</evidence>
<dbReference type="PANTHER" id="PTHR23294:SF57">
    <property type="entry name" value="CINA C-TERMINAL DOMAIN-CONTAINING PROTEIN"/>
    <property type="match status" value="1"/>
</dbReference>
<dbReference type="PANTHER" id="PTHR23294">
    <property type="entry name" value="ET TRANSLATION PRODUCT-RELATED"/>
    <property type="match status" value="1"/>
</dbReference>
<evidence type="ECO:0000313" key="6">
    <source>
        <dbReference type="EMBL" id="ROV99719.1"/>
    </source>
</evidence>
<feature type="transmembrane region" description="Helical" evidence="5">
    <location>
        <begin position="404"/>
        <end position="424"/>
    </location>
</feature>
<feature type="transmembrane region" description="Helical" evidence="5">
    <location>
        <begin position="295"/>
        <end position="313"/>
    </location>
</feature>
<dbReference type="InterPro" id="IPR010291">
    <property type="entry name" value="Ion_channel_UNC-93"/>
</dbReference>
<feature type="transmembrane region" description="Helical" evidence="5">
    <location>
        <begin position="142"/>
        <end position="161"/>
    </location>
</feature>
<keyword evidence="7" id="KW-1185">Reference proteome</keyword>
<proteinExistence type="predicted"/>
<dbReference type="AlphaFoldDB" id="A0A423W8P6"/>
<feature type="transmembrane region" description="Helical" evidence="5">
    <location>
        <begin position="333"/>
        <end position="360"/>
    </location>
</feature>
<dbReference type="InterPro" id="IPR036259">
    <property type="entry name" value="MFS_trans_sf"/>
</dbReference>
<feature type="transmembrane region" description="Helical" evidence="5">
    <location>
        <begin position="173"/>
        <end position="193"/>
    </location>
</feature>
<protein>
    <recommendedName>
        <fullName evidence="8">Major facilitator superfamily (MFS) profile domain-containing protein</fullName>
    </recommendedName>
</protein>
<feature type="transmembrane region" description="Helical" evidence="5">
    <location>
        <begin position="77"/>
        <end position="94"/>
    </location>
</feature>
<evidence type="ECO:0008006" key="8">
    <source>
        <dbReference type="Google" id="ProtNLM"/>
    </source>
</evidence>
<dbReference type="InterPro" id="IPR051617">
    <property type="entry name" value="UNC-93-like_regulator"/>
</dbReference>
<name>A0A423W8P6_CYTCH</name>
<dbReference type="SUPFAM" id="SSF103473">
    <property type="entry name" value="MFS general substrate transporter"/>
    <property type="match status" value="1"/>
</dbReference>
<dbReference type="Proteomes" id="UP000284375">
    <property type="component" value="Unassembled WGS sequence"/>
</dbReference>
<keyword evidence="2 5" id="KW-0812">Transmembrane</keyword>
<feature type="transmembrane region" description="Helical" evidence="5">
    <location>
        <begin position="230"/>
        <end position="250"/>
    </location>
</feature>
<feature type="transmembrane region" description="Helical" evidence="5">
    <location>
        <begin position="50"/>
        <end position="70"/>
    </location>
</feature>
<keyword evidence="4 5" id="KW-0472">Membrane</keyword>
<evidence type="ECO:0000256" key="2">
    <source>
        <dbReference type="ARBA" id="ARBA00022692"/>
    </source>
</evidence>
<evidence type="ECO:0000256" key="3">
    <source>
        <dbReference type="ARBA" id="ARBA00022989"/>
    </source>
</evidence>
<dbReference type="OrthoDB" id="196103at2759"/>
<dbReference type="EMBL" id="LJZO01000010">
    <property type="protein sequence ID" value="ROV99719.1"/>
    <property type="molecule type" value="Genomic_DNA"/>
</dbReference>
<reference evidence="6 7" key="1">
    <citation type="submission" date="2015-09" db="EMBL/GenBank/DDBJ databases">
        <title>Host preference determinants of Valsa canker pathogens revealed by comparative genomics.</title>
        <authorList>
            <person name="Yin Z."/>
            <person name="Huang L."/>
        </authorList>
    </citation>
    <scope>NUCLEOTIDE SEQUENCE [LARGE SCALE GENOMIC DNA]</scope>
    <source>
        <strain evidence="6 7">YSFL</strain>
    </source>
</reference>
<feature type="transmembrane region" description="Helical" evidence="5">
    <location>
        <begin position="262"/>
        <end position="283"/>
    </location>
</feature>
<feature type="transmembrane region" description="Helical" evidence="5">
    <location>
        <begin position="106"/>
        <end position="130"/>
    </location>
</feature>
<evidence type="ECO:0000313" key="7">
    <source>
        <dbReference type="Proteomes" id="UP000284375"/>
    </source>
</evidence>
<accession>A0A423W8P6</accession>